<dbReference type="PROSITE" id="PS01186">
    <property type="entry name" value="EGF_2"/>
    <property type="match status" value="1"/>
</dbReference>
<evidence type="ECO:0000256" key="1">
    <source>
        <dbReference type="ARBA" id="ARBA00004141"/>
    </source>
</evidence>
<dbReference type="RefSeq" id="XP_009541791.1">
    <property type="nucleotide sequence ID" value="XM_009543496.1"/>
</dbReference>
<dbReference type="SUPFAM" id="SSF52540">
    <property type="entry name" value="P-loop containing nucleoside triphosphate hydrolases"/>
    <property type="match status" value="1"/>
</dbReference>
<dbReference type="PROSITE" id="PS00022">
    <property type="entry name" value="EGF_1"/>
    <property type="match status" value="1"/>
</dbReference>
<dbReference type="GO" id="GO:0016020">
    <property type="term" value="C:membrane"/>
    <property type="evidence" value="ECO:0007669"/>
    <property type="project" value="UniProtKB-SubCell"/>
</dbReference>
<feature type="signal peptide" evidence="9">
    <location>
        <begin position="1"/>
        <end position="21"/>
    </location>
</feature>
<accession>W4KIN4</accession>
<dbReference type="Proteomes" id="UP000030671">
    <property type="component" value="Unassembled WGS sequence"/>
</dbReference>
<feature type="transmembrane region" description="Helical" evidence="8">
    <location>
        <begin position="759"/>
        <end position="783"/>
    </location>
</feature>
<dbReference type="PROSITE" id="PS00211">
    <property type="entry name" value="ABC_TRANSPORTER_1"/>
    <property type="match status" value="1"/>
</dbReference>
<dbReference type="InterPro" id="IPR003439">
    <property type="entry name" value="ABC_transporter-like_ATP-bd"/>
</dbReference>
<evidence type="ECO:0000256" key="9">
    <source>
        <dbReference type="SAM" id="SignalP"/>
    </source>
</evidence>
<gene>
    <name evidence="11" type="ORF">HETIRDRAFT_43835</name>
</gene>
<feature type="transmembrane region" description="Helical" evidence="8">
    <location>
        <begin position="958"/>
        <end position="978"/>
    </location>
</feature>
<dbReference type="Gene3D" id="3.40.50.300">
    <property type="entry name" value="P-loop containing nucleotide triphosphate hydrolases"/>
    <property type="match status" value="1"/>
</dbReference>
<sequence>MTKAVITSFVFVLAFVLPGNAQVSCENYGVSANASSCVCPPGFGGPTCSSPACGGDIFQGGQRSLIQGSSAISFGNLTSSGCSCESGWTGTGCNVCQSSTSCQSAFTAAGGNTSSTGSGLGDSTGLNETLTCNTSPKVWAAGEMSCSVINPTLQAIYPLSSTLTILRTLNETLTPQPNATSFGVSGTVYAQLWYAGVEQFYCTASSCTQDAPGDGTSSWQCHDLACTCRPNTTFCGAVPLTNLTSTIDGLSGDLDISCGALASQNNTAACSFQQTILNQLFGSQGLSLSGCAFGECVRQGVIDTDAGEGVTQGGGGGKQLSGGVIAGLAVVGVLVAVALLGLLIGWWSRRQVRRGGEGYVKEKRHGGVAVEWKDVSYIVPGTAGKSWLAGLRYRRHAIDRNAEKAVLDRVSGVVEPGQMMGILGPSGAGKTTLVEILANKNKSGITTGLVRFPQAESASLKRDLHIGFVPQQDVLPSTLTVFESLLFAARLRLPDYVSDAEKTQRVEDVVEQLGLSRIRNVRIGGRSAGGGEGRGISGGEMRRVSIGLELVASPDVLILDEPTSGLDSVSASKVASVLHAVAQDSENPTAVIASIHQPSSQLYQTFDKILLLSHGHALYCGPGSFAPSEYFSAQGIAYREGYNVADHLLEIASNPPDQIVQQSRANEEKVGQGNASGDVEIGSARQVVGGLKGWKAAFKGQEYAATFLTQIEVLSGREWKNLRRDKTLFFAHVGVSSVLGVFCGGLYYKTNETIAGFQSRVGCLFFLGALIAFSSLSALYNVVEIRPLFLRERSSSYYSPTAWLLSRFVFDVLPLRIIPTIIVSSVTYWMAGLAPHPANFFKFLFILVLYTLAMTLFNFLLATLFRNGGLAILLSALTALYQMTYAGFFVHLNDIPPVLRWLQWLCPLKYTLEALSVNEVGSGLMIKDTLQGVPVDVSASLIMNLLFGFGSNNYYRDVLVLFAFIAGFGVSVIGIVWFKVRETR</sequence>
<dbReference type="PANTHER" id="PTHR48041:SF139">
    <property type="entry name" value="PROTEIN SCARLET"/>
    <property type="match status" value="1"/>
</dbReference>
<feature type="transmembrane region" description="Helical" evidence="8">
    <location>
        <begin position="872"/>
        <end position="892"/>
    </location>
</feature>
<dbReference type="GeneID" id="20675042"/>
<evidence type="ECO:0000256" key="4">
    <source>
        <dbReference type="ARBA" id="ARBA00022741"/>
    </source>
</evidence>
<keyword evidence="3 8" id="KW-0812">Transmembrane</keyword>
<dbReference type="EMBL" id="KI925455">
    <property type="protein sequence ID" value="ETW85180.1"/>
    <property type="molecule type" value="Genomic_DNA"/>
</dbReference>
<feature type="transmembrane region" description="Helical" evidence="8">
    <location>
        <begin position="843"/>
        <end position="865"/>
    </location>
</feature>
<keyword evidence="12" id="KW-1185">Reference proteome</keyword>
<dbReference type="Pfam" id="PF00005">
    <property type="entry name" value="ABC_tran"/>
    <property type="match status" value="1"/>
</dbReference>
<evidence type="ECO:0000259" key="10">
    <source>
        <dbReference type="PROSITE" id="PS50893"/>
    </source>
</evidence>
<dbReference type="GO" id="GO:0005524">
    <property type="term" value="F:ATP binding"/>
    <property type="evidence" value="ECO:0007669"/>
    <property type="project" value="UniProtKB-KW"/>
</dbReference>
<dbReference type="InterPro" id="IPR013525">
    <property type="entry name" value="ABC2_TM"/>
</dbReference>
<evidence type="ECO:0000256" key="2">
    <source>
        <dbReference type="ARBA" id="ARBA00022448"/>
    </source>
</evidence>
<dbReference type="GO" id="GO:0016887">
    <property type="term" value="F:ATP hydrolysis activity"/>
    <property type="evidence" value="ECO:0007669"/>
    <property type="project" value="InterPro"/>
</dbReference>
<dbReference type="AlphaFoldDB" id="W4KIN4"/>
<keyword evidence="2" id="KW-0813">Transport</keyword>
<feature type="transmembrane region" description="Helical" evidence="8">
    <location>
        <begin position="324"/>
        <end position="347"/>
    </location>
</feature>
<dbReference type="eggNOG" id="KOG0061">
    <property type="taxonomic scope" value="Eukaryota"/>
</dbReference>
<dbReference type="InterPro" id="IPR017871">
    <property type="entry name" value="ABC_transporter-like_CS"/>
</dbReference>
<evidence type="ECO:0000313" key="11">
    <source>
        <dbReference type="EMBL" id="ETW85180.1"/>
    </source>
</evidence>
<evidence type="ECO:0000256" key="8">
    <source>
        <dbReference type="SAM" id="Phobius"/>
    </source>
</evidence>
<evidence type="ECO:0000256" key="6">
    <source>
        <dbReference type="ARBA" id="ARBA00022989"/>
    </source>
</evidence>
<dbReference type="InterPro" id="IPR000742">
    <property type="entry name" value="EGF"/>
</dbReference>
<keyword evidence="9" id="KW-0732">Signal</keyword>
<dbReference type="PANTHER" id="PTHR48041">
    <property type="entry name" value="ABC TRANSPORTER G FAMILY MEMBER 28"/>
    <property type="match status" value="1"/>
</dbReference>
<dbReference type="InterPro" id="IPR050352">
    <property type="entry name" value="ABCG_transporters"/>
</dbReference>
<comment type="subcellular location">
    <subcellularLocation>
        <location evidence="1">Membrane</location>
        <topology evidence="1">Multi-pass membrane protein</topology>
    </subcellularLocation>
</comment>
<dbReference type="Pfam" id="PF01061">
    <property type="entry name" value="ABC2_membrane"/>
    <property type="match status" value="1"/>
</dbReference>
<protein>
    <submittedName>
        <fullName evidence="11">ABC transporter</fullName>
    </submittedName>
</protein>
<keyword evidence="5" id="KW-0067">ATP-binding</keyword>
<evidence type="ECO:0000256" key="5">
    <source>
        <dbReference type="ARBA" id="ARBA00022840"/>
    </source>
</evidence>
<keyword evidence="7 8" id="KW-0472">Membrane</keyword>
<feature type="domain" description="ABC transporter" evidence="10">
    <location>
        <begin position="391"/>
        <end position="639"/>
    </location>
</feature>
<evidence type="ECO:0000256" key="7">
    <source>
        <dbReference type="ARBA" id="ARBA00023136"/>
    </source>
</evidence>
<feature type="chain" id="PRO_5004844472" evidence="9">
    <location>
        <begin position="22"/>
        <end position="984"/>
    </location>
</feature>
<proteinExistence type="predicted"/>
<evidence type="ECO:0000313" key="12">
    <source>
        <dbReference type="Proteomes" id="UP000030671"/>
    </source>
</evidence>
<feature type="transmembrane region" description="Helical" evidence="8">
    <location>
        <begin position="727"/>
        <end position="747"/>
    </location>
</feature>
<dbReference type="OrthoDB" id="66620at2759"/>
<feature type="transmembrane region" description="Helical" evidence="8">
    <location>
        <begin position="804"/>
        <end position="831"/>
    </location>
</feature>
<keyword evidence="4" id="KW-0547">Nucleotide-binding</keyword>
<organism evidence="11 12">
    <name type="scientific">Heterobasidion irregulare (strain TC 32-1)</name>
    <dbReference type="NCBI Taxonomy" id="747525"/>
    <lineage>
        <taxon>Eukaryota</taxon>
        <taxon>Fungi</taxon>
        <taxon>Dikarya</taxon>
        <taxon>Basidiomycota</taxon>
        <taxon>Agaricomycotina</taxon>
        <taxon>Agaricomycetes</taxon>
        <taxon>Russulales</taxon>
        <taxon>Bondarzewiaceae</taxon>
        <taxon>Heterobasidion</taxon>
        <taxon>Heterobasidion annosum species complex</taxon>
    </lineage>
</organism>
<reference evidence="11 12" key="1">
    <citation type="journal article" date="2012" name="New Phytol.">
        <title>Insight into trade-off between wood decay and parasitism from the genome of a fungal forest pathogen.</title>
        <authorList>
            <person name="Olson A."/>
            <person name="Aerts A."/>
            <person name="Asiegbu F."/>
            <person name="Belbahri L."/>
            <person name="Bouzid O."/>
            <person name="Broberg A."/>
            <person name="Canback B."/>
            <person name="Coutinho P.M."/>
            <person name="Cullen D."/>
            <person name="Dalman K."/>
            <person name="Deflorio G."/>
            <person name="van Diepen L.T."/>
            <person name="Dunand C."/>
            <person name="Duplessis S."/>
            <person name="Durling M."/>
            <person name="Gonthier P."/>
            <person name="Grimwood J."/>
            <person name="Fossdal C.G."/>
            <person name="Hansson D."/>
            <person name="Henrissat B."/>
            <person name="Hietala A."/>
            <person name="Himmelstrand K."/>
            <person name="Hoffmeister D."/>
            <person name="Hogberg N."/>
            <person name="James T.Y."/>
            <person name="Karlsson M."/>
            <person name="Kohler A."/>
            <person name="Kues U."/>
            <person name="Lee Y.H."/>
            <person name="Lin Y.C."/>
            <person name="Lind M."/>
            <person name="Lindquist E."/>
            <person name="Lombard V."/>
            <person name="Lucas S."/>
            <person name="Lunden K."/>
            <person name="Morin E."/>
            <person name="Murat C."/>
            <person name="Park J."/>
            <person name="Raffaello T."/>
            <person name="Rouze P."/>
            <person name="Salamov A."/>
            <person name="Schmutz J."/>
            <person name="Solheim H."/>
            <person name="Stahlberg J."/>
            <person name="Velez H."/>
            <person name="de Vries R.P."/>
            <person name="Wiebenga A."/>
            <person name="Woodward S."/>
            <person name="Yakovlev I."/>
            <person name="Garbelotto M."/>
            <person name="Martin F."/>
            <person name="Grigoriev I.V."/>
            <person name="Stenlid J."/>
        </authorList>
    </citation>
    <scope>NUCLEOTIDE SEQUENCE [LARGE SCALE GENOMIC DNA]</scope>
    <source>
        <strain evidence="11 12">TC 32-1</strain>
    </source>
</reference>
<dbReference type="KEGG" id="hir:HETIRDRAFT_43835"/>
<keyword evidence="6 8" id="KW-1133">Transmembrane helix</keyword>
<dbReference type="SMART" id="SM00382">
    <property type="entry name" value="AAA"/>
    <property type="match status" value="1"/>
</dbReference>
<dbReference type="InterPro" id="IPR003593">
    <property type="entry name" value="AAA+_ATPase"/>
</dbReference>
<dbReference type="InterPro" id="IPR027417">
    <property type="entry name" value="P-loop_NTPase"/>
</dbReference>
<dbReference type="HOGENOM" id="CLU_000604_57_1_1"/>
<dbReference type="GO" id="GO:0140359">
    <property type="term" value="F:ABC-type transporter activity"/>
    <property type="evidence" value="ECO:0007669"/>
    <property type="project" value="InterPro"/>
</dbReference>
<dbReference type="PROSITE" id="PS50893">
    <property type="entry name" value="ABC_TRANSPORTER_2"/>
    <property type="match status" value="1"/>
</dbReference>
<name>W4KIN4_HETIT</name>
<evidence type="ECO:0000256" key="3">
    <source>
        <dbReference type="ARBA" id="ARBA00022692"/>
    </source>
</evidence>
<dbReference type="InParanoid" id="W4KIN4"/>